<evidence type="ECO:0000256" key="8">
    <source>
        <dbReference type="ARBA" id="ARBA00022777"/>
    </source>
</evidence>
<dbReference type="Proteomes" id="UP000265200">
    <property type="component" value="Chromosome 17"/>
</dbReference>
<dbReference type="InterPro" id="IPR000719">
    <property type="entry name" value="Prot_kinase_dom"/>
</dbReference>
<dbReference type="PROSITE" id="PS50011">
    <property type="entry name" value="PROTEIN_KINASE_DOM"/>
    <property type="match status" value="1"/>
</dbReference>
<evidence type="ECO:0000313" key="17">
    <source>
        <dbReference type="Ensembl" id="ENSORLP00015023760.1"/>
    </source>
</evidence>
<accession>A0A3P9IUK9</accession>
<dbReference type="InterPro" id="IPR017441">
    <property type="entry name" value="Protein_kinase_ATP_BS"/>
</dbReference>
<evidence type="ECO:0000256" key="13">
    <source>
        <dbReference type="PROSITE-ProRule" id="PRU10141"/>
    </source>
</evidence>
<dbReference type="PANTHER" id="PTHR24342:SF18">
    <property type="entry name" value="DEATH-ASSOCIATED PROTEIN KINASE 3"/>
    <property type="match status" value="1"/>
</dbReference>
<dbReference type="EC" id="2.7.11.1" evidence="2"/>
<dbReference type="GO" id="GO:0006915">
    <property type="term" value="P:apoptotic process"/>
    <property type="evidence" value="ECO:0007669"/>
    <property type="project" value="UniProtKB-KW"/>
</dbReference>
<dbReference type="GO" id="GO:0004674">
    <property type="term" value="F:protein serine/threonine kinase activity"/>
    <property type="evidence" value="ECO:0007669"/>
    <property type="project" value="UniProtKB-KW"/>
</dbReference>
<dbReference type="PROSITE" id="PS00107">
    <property type="entry name" value="PROTEIN_KINASE_ATP"/>
    <property type="match status" value="1"/>
</dbReference>
<evidence type="ECO:0000256" key="6">
    <source>
        <dbReference type="ARBA" id="ARBA00022703"/>
    </source>
</evidence>
<keyword evidence="4" id="KW-0597">Phosphoprotein</keyword>
<keyword evidence="5" id="KW-0808">Transferase</keyword>
<evidence type="ECO:0000256" key="5">
    <source>
        <dbReference type="ARBA" id="ARBA00022679"/>
    </source>
</evidence>
<evidence type="ECO:0000256" key="4">
    <source>
        <dbReference type="ARBA" id="ARBA00022553"/>
    </source>
</evidence>
<dbReference type="SMART" id="SM00220">
    <property type="entry name" value="S_TKc"/>
    <property type="match status" value="1"/>
</dbReference>
<comment type="cofactor">
    <cofactor evidence="1">
        <name>Mg(2+)</name>
        <dbReference type="ChEBI" id="CHEBI:18420"/>
    </cofactor>
</comment>
<dbReference type="AlphaFoldDB" id="A0A3P9IUK9"/>
<dbReference type="GO" id="GO:0005524">
    <property type="term" value="F:ATP binding"/>
    <property type="evidence" value="ECO:0007669"/>
    <property type="project" value="UniProtKB-UniRule"/>
</dbReference>
<dbReference type="PROSITE" id="PS00108">
    <property type="entry name" value="PROTEIN_KINASE_ST"/>
    <property type="match status" value="1"/>
</dbReference>
<evidence type="ECO:0000256" key="14">
    <source>
        <dbReference type="RuleBase" id="RU000304"/>
    </source>
</evidence>
<feature type="binding site" evidence="13">
    <location>
        <position position="46"/>
    </location>
    <ligand>
        <name>ATP</name>
        <dbReference type="ChEBI" id="CHEBI:30616"/>
    </ligand>
</feature>
<organism evidence="17 18">
    <name type="scientific">Oryzias latipes</name>
    <name type="common">Japanese rice fish</name>
    <name type="synonym">Japanese killifish</name>
    <dbReference type="NCBI Taxonomy" id="8090"/>
    <lineage>
        <taxon>Eukaryota</taxon>
        <taxon>Metazoa</taxon>
        <taxon>Chordata</taxon>
        <taxon>Craniata</taxon>
        <taxon>Vertebrata</taxon>
        <taxon>Euteleostomi</taxon>
        <taxon>Actinopterygii</taxon>
        <taxon>Neopterygii</taxon>
        <taxon>Teleostei</taxon>
        <taxon>Neoteleostei</taxon>
        <taxon>Acanthomorphata</taxon>
        <taxon>Ovalentaria</taxon>
        <taxon>Atherinomorphae</taxon>
        <taxon>Beloniformes</taxon>
        <taxon>Adrianichthyidae</taxon>
        <taxon>Oryziinae</taxon>
        <taxon>Oryzias</taxon>
    </lineage>
</organism>
<keyword evidence="8" id="KW-0418">Kinase</keyword>
<protein>
    <recommendedName>
        <fullName evidence="2">non-specific serine/threonine protein kinase</fullName>
        <ecNumber evidence="2">2.7.11.1</ecNumber>
    </recommendedName>
</protein>
<evidence type="ECO:0000256" key="15">
    <source>
        <dbReference type="SAM" id="Coils"/>
    </source>
</evidence>
<evidence type="ECO:0000256" key="1">
    <source>
        <dbReference type="ARBA" id="ARBA00001946"/>
    </source>
</evidence>
<dbReference type="PANTHER" id="PTHR24342">
    <property type="entry name" value="SERINE/THREONINE-PROTEIN KINASE 17"/>
    <property type="match status" value="1"/>
</dbReference>
<dbReference type="SUPFAM" id="SSF56112">
    <property type="entry name" value="Protein kinase-like (PK-like)"/>
    <property type="match status" value="1"/>
</dbReference>
<dbReference type="Gene3D" id="1.10.510.10">
    <property type="entry name" value="Transferase(Phosphotransferase) domain 1"/>
    <property type="match status" value="1"/>
</dbReference>
<feature type="domain" description="Protein kinase" evidence="16">
    <location>
        <begin position="13"/>
        <end position="273"/>
    </location>
</feature>
<evidence type="ECO:0000313" key="18">
    <source>
        <dbReference type="Proteomes" id="UP000265200"/>
    </source>
</evidence>
<evidence type="ECO:0000256" key="7">
    <source>
        <dbReference type="ARBA" id="ARBA00022741"/>
    </source>
</evidence>
<evidence type="ECO:0000256" key="12">
    <source>
        <dbReference type="ARBA" id="ARBA00060827"/>
    </source>
</evidence>
<comment type="catalytic activity">
    <reaction evidence="10">
        <text>L-threonyl-[protein] + ATP = O-phospho-L-threonyl-[protein] + ADP + H(+)</text>
        <dbReference type="Rhea" id="RHEA:46608"/>
        <dbReference type="Rhea" id="RHEA-COMP:11060"/>
        <dbReference type="Rhea" id="RHEA-COMP:11605"/>
        <dbReference type="ChEBI" id="CHEBI:15378"/>
        <dbReference type="ChEBI" id="CHEBI:30013"/>
        <dbReference type="ChEBI" id="CHEBI:30616"/>
        <dbReference type="ChEBI" id="CHEBI:61977"/>
        <dbReference type="ChEBI" id="CHEBI:456216"/>
        <dbReference type="EC" id="2.7.11.1"/>
    </reaction>
</comment>
<name>A0A3P9IUK9_ORYLA</name>
<dbReference type="Pfam" id="PF00069">
    <property type="entry name" value="Pkinase"/>
    <property type="match status" value="1"/>
</dbReference>
<dbReference type="FunFam" id="1.10.510.10:FF:000250">
    <property type="entry name" value="Death-associated protein kinase 3"/>
    <property type="match status" value="1"/>
</dbReference>
<evidence type="ECO:0000256" key="3">
    <source>
        <dbReference type="ARBA" id="ARBA00022527"/>
    </source>
</evidence>
<reference evidence="17 18" key="2">
    <citation type="submission" date="2017-04" db="EMBL/GenBank/DDBJ databases">
        <title>CpG methylation of centromeres and impact of large insertions on vertebrate speciation.</title>
        <authorList>
            <person name="Ichikawa K."/>
            <person name="Yoshimura J."/>
            <person name="Morishita S."/>
        </authorList>
    </citation>
    <scope>NUCLEOTIDE SEQUENCE</scope>
    <source>
        <strain evidence="17 18">HSOK</strain>
    </source>
</reference>
<feature type="coiled-coil region" evidence="15">
    <location>
        <begin position="373"/>
        <end position="421"/>
    </location>
</feature>
<feature type="coiled-coil region" evidence="15">
    <location>
        <begin position="320"/>
        <end position="347"/>
    </location>
</feature>
<proteinExistence type="inferred from homology"/>
<comment type="similarity">
    <text evidence="12">Belongs to the protein kinase superfamily. CAMK Ser/Thr protein kinase family. DAP kinase subfamily.</text>
</comment>
<reference evidence="17" key="4">
    <citation type="submission" date="2025-09" db="UniProtKB">
        <authorList>
            <consortium name="Ensembl"/>
        </authorList>
    </citation>
    <scope>IDENTIFICATION</scope>
    <source>
        <strain evidence="17">HSOK</strain>
    </source>
</reference>
<evidence type="ECO:0000256" key="9">
    <source>
        <dbReference type="ARBA" id="ARBA00022840"/>
    </source>
</evidence>
<keyword evidence="6" id="KW-0053">Apoptosis</keyword>
<evidence type="ECO:0000259" key="16">
    <source>
        <dbReference type="PROSITE" id="PS50011"/>
    </source>
</evidence>
<dbReference type="FunFam" id="3.30.200.20:FF:000110">
    <property type="entry name" value="Death-associated kinase 3, isoform CRA_a"/>
    <property type="match status" value="1"/>
</dbReference>
<dbReference type="InterPro" id="IPR011009">
    <property type="entry name" value="Kinase-like_dom_sf"/>
</dbReference>
<reference key="1">
    <citation type="journal article" date="2007" name="Nature">
        <title>The medaka draft genome and insights into vertebrate genome evolution.</title>
        <authorList>
            <person name="Kasahara M."/>
            <person name="Naruse K."/>
            <person name="Sasaki S."/>
            <person name="Nakatani Y."/>
            <person name="Qu W."/>
            <person name="Ahsan B."/>
            <person name="Yamada T."/>
            <person name="Nagayasu Y."/>
            <person name="Doi K."/>
            <person name="Kasai Y."/>
            <person name="Jindo T."/>
            <person name="Kobayashi D."/>
            <person name="Shimada A."/>
            <person name="Toyoda A."/>
            <person name="Kuroki Y."/>
            <person name="Fujiyama A."/>
            <person name="Sasaki T."/>
            <person name="Shimizu A."/>
            <person name="Asakawa S."/>
            <person name="Shimizu N."/>
            <person name="Hashimoto S."/>
            <person name="Yang J."/>
            <person name="Lee Y."/>
            <person name="Matsushima K."/>
            <person name="Sugano S."/>
            <person name="Sakaizumi M."/>
            <person name="Narita T."/>
            <person name="Ohishi K."/>
            <person name="Haga S."/>
            <person name="Ohta F."/>
            <person name="Nomoto H."/>
            <person name="Nogata K."/>
            <person name="Morishita T."/>
            <person name="Endo T."/>
            <person name="Shin-I T."/>
            <person name="Takeda H."/>
            <person name="Morishita S."/>
            <person name="Kohara Y."/>
        </authorList>
    </citation>
    <scope>NUCLEOTIDE SEQUENCE [LARGE SCALE GENOMIC DNA]</scope>
    <source>
        <strain>Hd-rR</strain>
    </source>
</reference>
<reference evidence="17" key="3">
    <citation type="submission" date="2025-08" db="UniProtKB">
        <authorList>
            <consortium name="Ensembl"/>
        </authorList>
    </citation>
    <scope>IDENTIFICATION</scope>
    <source>
        <strain evidence="17">HSOK</strain>
    </source>
</reference>
<evidence type="ECO:0000256" key="10">
    <source>
        <dbReference type="ARBA" id="ARBA00047899"/>
    </source>
</evidence>
<keyword evidence="3 14" id="KW-0723">Serine/threonine-protein kinase</keyword>
<sequence>MAGFRQEDVELHYEMGEELGSGQFAIVRKCREKSTGSEYAAKFIKKRRLSSSRRGVSREEIEREVNILREIQHSNIITLHDIFENKTDVILILELVSGGELFDFLAEKESLTEEEATQFLKQILDGVQYLHSKRIAHFDLKPENIMLLDKNVPNPRIKLIDFGIAHQIKAGNEFKNIFGTPEFVAPEIVNYEPLGLEADMCCTPVQPTLMLSGASPFLGETKQETLTNISAVNYDFDEEYFSNTSELAKDFIRRLLVKDPKSLLHTLLPSQVIKRRNVRPEEGDQKTKRRRLKTTRLKEYTIKSHSSMPPNNTYVNFERFSQVLEEIAAAEEGLKELEHNQRSCQEDVAALLSIYEEKEGWYKEENQSISSDLSHIRQDLQRTQAQRKKCQEETRLTTQAASILKRRFGRLENRYEVLAEQVASEVRWVEELVKSFSEEKAALSSVSLA</sequence>
<dbReference type="InterPro" id="IPR008271">
    <property type="entry name" value="Ser/Thr_kinase_AS"/>
</dbReference>
<dbReference type="Gene3D" id="3.30.200.20">
    <property type="entry name" value="Phosphorylase Kinase, domain 1"/>
    <property type="match status" value="1"/>
</dbReference>
<keyword evidence="15" id="KW-0175">Coiled coil</keyword>
<evidence type="ECO:0000256" key="11">
    <source>
        <dbReference type="ARBA" id="ARBA00048679"/>
    </source>
</evidence>
<evidence type="ECO:0000256" key="2">
    <source>
        <dbReference type="ARBA" id="ARBA00012513"/>
    </source>
</evidence>
<dbReference type="Ensembl" id="ENSORLT00015009695.1">
    <property type="protein sequence ID" value="ENSORLP00015023760.1"/>
    <property type="gene ID" value="ENSORLG00015003938.1"/>
</dbReference>
<comment type="catalytic activity">
    <reaction evidence="11">
        <text>L-seryl-[protein] + ATP = O-phospho-L-seryl-[protein] + ADP + H(+)</text>
        <dbReference type="Rhea" id="RHEA:17989"/>
        <dbReference type="Rhea" id="RHEA-COMP:9863"/>
        <dbReference type="Rhea" id="RHEA-COMP:11604"/>
        <dbReference type="ChEBI" id="CHEBI:15378"/>
        <dbReference type="ChEBI" id="CHEBI:29999"/>
        <dbReference type="ChEBI" id="CHEBI:30616"/>
        <dbReference type="ChEBI" id="CHEBI:83421"/>
        <dbReference type="ChEBI" id="CHEBI:456216"/>
        <dbReference type="EC" id="2.7.11.1"/>
    </reaction>
</comment>
<keyword evidence="9 13" id="KW-0067">ATP-binding</keyword>
<keyword evidence="7 13" id="KW-0547">Nucleotide-binding</keyword>